<dbReference type="Ensembl" id="ENSEBUT00000011433.1">
    <property type="protein sequence ID" value="ENSEBUP00000010878.1"/>
    <property type="gene ID" value="ENSEBUG00000006980.1"/>
</dbReference>
<name>A0A8C4WU43_EPTBU</name>
<feature type="compositionally biased region" description="Basic and acidic residues" evidence="3">
    <location>
        <begin position="157"/>
        <end position="168"/>
    </location>
</feature>
<accession>A0A8C4WU43</accession>
<protein>
    <submittedName>
        <fullName evidence="5">Regulator of calcineurin 1a</fullName>
    </submittedName>
</protein>
<dbReference type="Pfam" id="PF04847">
    <property type="entry name" value="Calcipressin"/>
    <property type="match status" value="1"/>
</dbReference>
<evidence type="ECO:0000256" key="4">
    <source>
        <dbReference type="SAM" id="SignalP"/>
    </source>
</evidence>
<dbReference type="GeneTree" id="ENSGT00940000159870"/>
<feature type="region of interest" description="Disordered" evidence="3">
    <location>
        <begin position="136"/>
        <end position="188"/>
    </location>
</feature>
<evidence type="ECO:0000313" key="6">
    <source>
        <dbReference type="Proteomes" id="UP000694388"/>
    </source>
</evidence>
<dbReference type="Proteomes" id="UP000694388">
    <property type="component" value="Unplaced"/>
</dbReference>
<keyword evidence="4" id="KW-0732">Signal</keyword>
<evidence type="ECO:0000313" key="5">
    <source>
        <dbReference type="Ensembl" id="ENSEBUP00000010878.1"/>
    </source>
</evidence>
<feature type="signal peptide" evidence="4">
    <location>
        <begin position="1"/>
        <end position="20"/>
    </location>
</feature>
<comment type="similarity">
    <text evidence="1">Belongs to the RCAN family.</text>
</comment>
<dbReference type="Gene3D" id="3.30.70.330">
    <property type="match status" value="1"/>
</dbReference>
<comment type="function">
    <text evidence="2">Inhibits calcineurin-dependent transcriptional responses by binding to the catalytic domain of calcineurin A. Could play a role during central nervous system development.</text>
</comment>
<evidence type="ECO:0000256" key="1">
    <source>
        <dbReference type="ARBA" id="ARBA00008209"/>
    </source>
</evidence>
<dbReference type="GO" id="GO:0008597">
    <property type="term" value="F:calcium-dependent protein serine/threonine phosphatase regulator activity"/>
    <property type="evidence" value="ECO:0007669"/>
    <property type="project" value="TreeGrafter"/>
</dbReference>
<reference evidence="5" key="1">
    <citation type="submission" date="2025-08" db="UniProtKB">
        <authorList>
            <consortium name="Ensembl"/>
        </authorList>
    </citation>
    <scope>IDENTIFICATION</scope>
</reference>
<dbReference type="GO" id="GO:0005737">
    <property type="term" value="C:cytoplasm"/>
    <property type="evidence" value="ECO:0007669"/>
    <property type="project" value="TreeGrafter"/>
</dbReference>
<evidence type="ECO:0000256" key="3">
    <source>
        <dbReference type="SAM" id="MobiDB-lite"/>
    </source>
</evidence>
<proteinExistence type="inferred from homology"/>
<dbReference type="InterPro" id="IPR006931">
    <property type="entry name" value="Calcipressin"/>
</dbReference>
<sequence length="188" mass="20392">MVHVRHVLVLLRVLQTKFESLVVSVDPKATLFLLPGFRRIRVACSSLNAARQIRSHLHGTKLSGCTLRIYHANLGTDPPVCLSPCLVPPPAQRQYLISPPASPPVGWKQSPDPIPVINSDLICALVALSPGEAVELQPGTETTPRVLLHTCDGNGETEGKKSTDKEPRIVQTRRPGHPQPHAVSPSNL</sequence>
<dbReference type="GO" id="GO:0019722">
    <property type="term" value="P:calcium-mediated signaling"/>
    <property type="evidence" value="ECO:0007669"/>
    <property type="project" value="InterPro"/>
</dbReference>
<dbReference type="PANTHER" id="PTHR10300">
    <property type="entry name" value="CALCIPRESSIN"/>
    <property type="match status" value="1"/>
</dbReference>
<dbReference type="InterPro" id="IPR012677">
    <property type="entry name" value="Nucleotide-bd_a/b_plait_sf"/>
</dbReference>
<dbReference type="PANTHER" id="PTHR10300:SF14">
    <property type="entry name" value="PROTEIN SARAH"/>
    <property type="match status" value="1"/>
</dbReference>
<keyword evidence="6" id="KW-1185">Reference proteome</keyword>
<organism evidence="5 6">
    <name type="scientific">Eptatretus burgeri</name>
    <name type="common">Inshore hagfish</name>
    <dbReference type="NCBI Taxonomy" id="7764"/>
    <lineage>
        <taxon>Eukaryota</taxon>
        <taxon>Metazoa</taxon>
        <taxon>Chordata</taxon>
        <taxon>Craniata</taxon>
        <taxon>Vertebrata</taxon>
        <taxon>Cyclostomata</taxon>
        <taxon>Myxini</taxon>
        <taxon>Myxiniformes</taxon>
        <taxon>Myxinidae</taxon>
        <taxon>Eptatretinae</taxon>
        <taxon>Eptatretus</taxon>
    </lineage>
</organism>
<reference evidence="5" key="2">
    <citation type="submission" date="2025-09" db="UniProtKB">
        <authorList>
            <consortium name="Ensembl"/>
        </authorList>
    </citation>
    <scope>IDENTIFICATION</scope>
</reference>
<dbReference type="GO" id="GO:0005634">
    <property type="term" value="C:nucleus"/>
    <property type="evidence" value="ECO:0007669"/>
    <property type="project" value="TreeGrafter"/>
</dbReference>
<feature type="chain" id="PRO_5034444134" evidence="4">
    <location>
        <begin position="21"/>
        <end position="188"/>
    </location>
</feature>
<evidence type="ECO:0000256" key="2">
    <source>
        <dbReference type="ARBA" id="ARBA00024927"/>
    </source>
</evidence>
<dbReference type="OMA" id="RIMQTRC"/>
<dbReference type="AlphaFoldDB" id="A0A8C4WU43"/>